<name>A0A2X0MFT7_9BASI</name>
<feature type="region of interest" description="Disordered" evidence="1">
    <location>
        <begin position="1"/>
        <end position="26"/>
    </location>
</feature>
<dbReference type="EMBL" id="FMWP01000087">
    <property type="protein sequence ID" value="SCZ95943.1"/>
    <property type="molecule type" value="Genomic_DNA"/>
</dbReference>
<gene>
    <name evidence="2" type="ORF">BZ3500_MVSOF-1268-A1-R1_CHR8-1G09899</name>
</gene>
<evidence type="ECO:0000313" key="2">
    <source>
        <dbReference type="EMBL" id="SCZ95943.1"/>
    </source>
</evidence>
<organism evidence="2 3">
    <name type="scientific">Microbotryum saponariae</name>
    <dbReference type="NCBI Taxonomy" id="289078"/>
    <lineage>
        <taxon>Eukaryota</taxon>
        <taxon>Fungi</taxon>
        <taxon>Dikarya</taxon>
        <taxon>Basidiomycota</taxon>
        <taxon>Pucciniomycotina</taxon>
        <taxon>Microbotryomycetes</taxon>
        <taxon>Microbotryales</taxon>
        <taxon>Microbotryaceae</taxon>
        <taxon>Microbotryum</taxon>
    </lineage>
</organism>
<proteinExistence type="predicted"/>
<reference evidence="3" key="1">
    <citation type="submission" date="2016-10" db="EMBL/GenBank/DDBJ databases">
        <authorList>
            <person name="Jeantristanb JTB J.-T."/>
            <person name="Ricardo R."/>
        </authorList>
    </citation>
    <scope>NUCLEOTIDE SEQUENCE [LARGE SCALE GENOMIC DNA]</scope>
</reference>
<sequence>MGPGLASARIVGSGGPEKESTGQPSFGPVWSSLILSPYNMLLVAEGQLH</sequence>
<keyword evidence="3" id="KW-1185">Reference proteome</keyword>
<dbReference type="AlphaFoldDB" id="A0A2X0MFT7"/>
<accession>A0A2X0MFT7</accession>
<protein>
    <submittedName>
        <fullName evidence="2">BZ3500_MvSof-1268-A1-R1_Chr8-1g09899 protein</fullName>
    </submittedName>
</protein>
<evidence type="ECO:0000313" key="3">
    <source>
        <dbReference type="Proteomes" id="UP000249723"/>
    </source>
</evidence>
<dbReference type="Proteomes" id="UP000249723">
    <property type="component" value="Unassembled WGS sequence"/>
</dbReference>
<evidence type="ECO:0000256" key="1">
    <source>
        <dbReference type="SAM" id="MobiDB-lite"/>
    </source>
</evidence>